<organism evidence="2 3">
    <name type="scientific">Neisseria weaveri</name>
    <dbReference type="NCBI Taxonomy" id="28091"/>
    <lineage>
        <taxon>Bacteria</taxon>
        <taxon>Pseudomonadati</taxon>
        <taxon>Pseudomonadota</taxon>
        <taxon>Betaproteobacteria</taxon>
        <taxon>Neisseriales</taxon>
        <taxon>Neisseriaceae</taxon>
        <taxon>Neisseria</taxon>
    </lineage>
</organism>
<gene>
    <name evidence="2" type="ORF">NCTC12742_00188</name>
</gene>
<dbReference type="Proteomes" id="UP000272771">
    <property type="component" value="Chromosome"/>
</dbReference>
<feature type="transmembrane region" description="Helical" evidence="1">
    <location>
        <begin position="42"/>
        <end position="62"/>
    </location>
</feature>
<evidence type="ECO:0000313" key="2">
    <source>
        <dbReference type="EMBL" id="VEJ49417.1"/>
    </source>
</evidence>
<keyword evidence="1" id="KW-1133">Transmembrane helix</keyword>
<dbReference type="InterPro" id="IPR009937">
    <property type="entry name" value="Phage_holin_3_6"/>
</dbReference>
<accession>A0A3S5C2Y5</accession>
<dbReference type="OrthoDB" id="8607388at2"/>
<dbReference type="AlphaFoldDB" id="A0A3S5C2Y5"/>
<keyword evidence="1" id="KW-0472">Membrane</keyword>
<feature type="transmembrane region" description="Helical" evidence="1">
    <location>
        <begin position="74"/>
        <end position="96"/>
    </location>
</feature>
<keyword evidence="1" id="KW-0812">Transmembrane</keyword>
<dbReference type="Pfam" id="PF07332">
    <property type="entry name" value="Phage_holin_3_6"/>
    <property type="match status" value="1"/>
</dbReference>
<dbReference type="STRING" id="28091.SAMEA3174300_00874"/>
<sequence>MSLDRKISHLKAIANHGLDLIALRLQILGLDLTGQMGSLIRLLAVIALSSVLGLTAMISLLFGLNQVLSEEAKLWVFFSVPAVCLLVLLLAWIYAWRSWGNARNQLLETLDDLKQDIVSLRSTDSQQRKLNRPEEM</sequence>
<dbReference type="KEGG" id="nwe:SAMEA3174300_0874"/>
<keyword evidence="3" id="KW-1185">Reference proteome</keyword>
<evidence type="ECO:0000256" key="1">
    <source>
        <dbReference type="SAM" id="Phobius"/>
    </source>
</evidence>
<dbReference type="RefSeq" id="WP_004284099.1">
    <property type="nucleotide sequence ID" value="NZ_CAUJRG010000003.1"/>
</dbReference>
<reference evidence="2 3" key="1">
    <citation type="submission" date="2018-12" db="EMBL/GenBank/DDBJ databases">
        <authorList>
            <consortium name="Pathogen Informatics"/>
        </authorList>
    </citation>
    <scope>NUCLEOTIDE SEQUENCE [LARGE SCALE GENOMIC DNA]</scope>
    <source>
        <strain evidence="2 3">NCTC12742</strain>
    </source>
</reference>
<evidence type="ECO:0000313" key="3">
    <source>
        <dbReference type="Proteomes" id="UP000272771"/>
    </source>
</evidence>
<proteinExistence type="predicted"/>
<protein>
    <submittedName>
        <fullName evidence="2">Predicted membrane protein</fullName>
    </submittedName>
</protein>
<dbReference type="EMBL" id="LR134533">
    <property type="protein sequence ID" value="VEJ49417.1"/>
    <property type="molecule type" value="Genomic_DNA"/>
</dbReference>
<name>A0A3S5C2Y5_9NEIS</name>